<sequence length="200" mass="20837">MSNTSGGQPSARVYRRRRITVAVLALVLVGLIAWGVTAVIGMFGTGDDPKASTPAPVEASPNTSGPSEESASNACKAGEIAITATTDKQSYASGEDPVLTLGIENTSKRDCELNVGTSQQEFLISSGSDRIFSTVDCLSNGEDVVLGFAAGQKESAKFTWNRTRSAPGCKAVNVQPLPGTYKFTAAIGELTSEPATFVLK</sequence>
<feature type="compositionally biased region" description="Polar residues" evidence="1">
    <location>
        <begin position="60"/>
        <end position="73"/>
    </location>
</feature>
<reference evidence="3 4" key="1">
    <citation type="submission" date="2021-03" db="EMBL/GenBank/DDBJ databases">
        <title>Sequencing the genomes of 1000 actinobacteria strains.</title>
        <authorList>
            <person name="Klenk H.-P."/>
        </authorList>
    </citation>
    <scope>NUCLEOTIDE SEQUENCE [LARGE SCALE GENOMIC DNA]</scope>
    <source>
        <strain evidence="3 4">DSM 20168</strain>
    </source>
</reference>
<evidence type="ECO:0000256" key="2">
    <source>
        <dbReference type="SAM" id="Phobius"/>
    </source>
</evidence>
<organism evidence="3 4">
    <name type="scientific">Glutamicibacter protophormiae</name>
    <name type="common">Brevibacterium protophormiae</name>
    <dbReference type="NCBI Taxonomy" id="37930"/>
    <lineage>
        <taxon>Bacteria</taxon>
        <taxon>Bacillati</taxon>
        <taxon>Actinomycetota</taxon>
        <taxon>Actinomycetes</taxon>
        <taxon>Micrococcales</taxon>
        <taxon>Micrococcaceae</taxon>
        <taxon>Glutamicibacter</taxon>
    </lineage>
</organism>
<evidence type="ECO:0008006" key="5">
    <source>
        <dbReference type="Google" id="ProtNLM"/>
    </source>
</evidence>
<keyword evidence="2" id="KW-0472">Membrane</keyword>
<dbReference type="InterPro" id="IPR014752">
    <property type="entry name" value="Arrestin-like_C"/>
</dbReference>
<protein>
    <recommendedName>
        <fullName evidence="5">DUF4232 domain-containing protein</fullName>
    </recommendedName>
</protein>
<name>A0ABS4XQS5_GLUPR</name>
<dbReference type="Gene3D" id="2.60.40.640">
    <property type="match status" value="1"/>
</dbReference>
<dbReference type="RefSeq" id="WP_188949834.1">
    <property type="nucleotide sequence ID" value="NZ_BMPH01000017.1"/>
</dbReference>
<feature type="region of interest" description="Disordered" evidence="1">
    <location>
        <begin position="47"/>
        <end position="74"/>
    </location>
</feature>
<dbReference type="Proteomes" id="UP001195422">
    <property type="component" value="Unassembled WGS sequence"/>
</dbReference>
<gene>
    <name evidence="3" type="ORF">JOF39_001149</name>
</gene>
<evidence type="ECO:0000313" key="3">
    <source>
        <dbReference type="EMBL" id="MBP2398068.1"/>
    </source>
</evidence>
<proteinExistence type="predicted"/>
<feature type="transmembrane region" description="Helical" evidence="2">
    <location>
        <begin position="21"/>
        <end position="44"/>
    </location>
</feature>
<comment type="caution">
    <text evidence="3">The sequence shown here is derived from an EMBL/GenBank/DDBJ whole genome shotgun (WGS) entry which is preliminary data.</text>
</comment>
<evidence type="ECO:0000313" key="4">
    <source>
        <dbReference type="Proteomes" id="UP001195422"/>
    </source>
</evidence>
<accession>A0ABS4XQS5</accession>
<keyword evidence="2" id="KW-0812">Transmembrane</keyword>
<keyword evidence="2" id="KW-1133">Transmembrane helix</keyword>
<dbReference type="EMBL" id="JAGIOJ010000001">
    <property type="protein sequence ID" value="MBP2398068.1"/>
    <property type="molecule type" value="Genomic_DNA"/>
</dbReference>
<evidence type="ECO:0000256" key="1">
    <source>
        <dbReference type="SAM" id="MobiDB-lite"/>
    </source>
</evidence>
<keyword evidence="4" id="KW-1185">Reference proteome</keyword>